<feature type="transmembrane region" description="Helical" evidence="6">
    <location>
        <begin position="133"/>
        <end position="160"/>
    </location>
</feature>
<keyword evidence="3 6" id="KW-1133">Transmembrane helix</keyword>
<keyword evidence="5" id="KW-0046">Antibiotic resistance</keyword>
<dbReference type="InterPro" id="IPR051784">
    <property type="entry name" value="Nod_factor_ABC_transporter"/>
</dbReference>
<feature type="transmembrane region" description="Helical" evidence="6">
    <location>
        <begin position="86"/>
        <end position="112"/>
    </location>
</feature>
<evidence type="ECO:0000256" key="3">
    <source>
        <dbReference type="ARBA" id="ARBA00022989"/>
    </source>
</evidence>
<sequence length="282" mass="31041">MSTATGTESKELAPVRADSLAALLVARERPPRPSSLSTSLTFGWRAVLKIKHVPEQLFDVTAFPIMNLLMFTYLFGGALAGSPSDYIQFVLPGILVMSVVMITMYTGVSVNIDIEKGVFDRFRSLPIWRPSAMVGYLLGDALRYTIASVVMLVVGLVLGYRPDGGFTGVVAGIALLLVFSFAFSWVWTMFGLMLRTEKSVMSVSMLVIFPLTFLSNVFVDPKTMPGWLQAFVNNSPITHLASAVRELMAGHWPADEIGWTLGWAALFLVVFGPVTMRLYNRK</sequence>
<comment type="caution">
    <text evidence="8">The sequence shown here is derived from an EMBL/GenBank/DDBJ whole genome shotgun (WGS) entry which is preliminary data.</text>
</comment>
<evidence type="ECO:0000256" key="5">
    <source>
        <dbReference type="ARBA" id="ARBA00023251"/>
    </source>
</evidence>
<evidence type="ECO:0000256" key="6">
    <source>
        <dbReference type="RuleBase" id="RU361157"/>
    </source>
</evidence>
<dbReference type="PANTHER" id="PTHR43229">
    <property type="entry name" value="NODULATION PROTEIN J"/>
    <property type="match status" value="1"/>
</dbReference>
<dbReference type="PANTHER" id="PTHR43229:SF2">
    <property type="entry name" value="NODULATION PROTEIN J"/>
    <property type="match status" value="1"/>
</dbReference>
<dbReference type="Proteomes" id="UP001596409">
    <property type="component" value="Unassembled WGS sequence"/>
</dbReference>
<name>A0ABW2DZW7_9ACTN</name>
<feature type="transmembrane region" description="Helical" evidence="6">
    <location>
        <begin position="199"/>
        <end position="219"/>
    </location>
</feature>
<keyword evidence="6" id="KW-0813">Transport</keyword>
<keyword evidence="4 6" id="KW-0472">Membrane</keyword>
<comment type="similarity">
    <text evidence="6">Belongs to the ABC-2 integral membrane protein family.</text>
</comment>
<accession>A0ABW2DZW7</accession>
<protein>
    <recommendedName>
        <fullName evidence="6">Transport permease protein</fullName>
    </recommendedName>
</protein>
<proteinExistence type="inferred from homology"/>
<feature type="transmembrane region" description="Helical" evidence="6">
    <location>
        <begin position="257"/>
        <end position="279"/>
    </location>
</feature>
<evidence type="ECO:0000256" key="4">
    <source>
        <dbReference type="ARBA" id="ARBA00023136"/>
    </source>
</evidence>
<dbReference type="EMBL" id="JBHSYM010000030">
    <property type="protein sequence ID" value="MFC7013269.1"/>
    <property type="molecule type" value="Genomic_DNA"/>
</dbReference>
<comment type="subcellular location">
    <subcellularLocation>
        <location evidence="6">Cell membrane</location>
        <topology evidence="6">Multi-pass membrane protein</topology>
    </subcellularLocation>
    <subcellularLocation>
        <location evidence="1">Membrane</location>
        <topology evidence="1">Multi-pass membrane protein</topology>
    </subcellularLocation>
</comment>
<gene>
    <name evidence="8" type="ORF">ACFQMH_16415</name>
</gene>
<dbReference type="InterPro" id="IPR047817">
    <property type="entry name" value="ABC2_TM_bact-type"/>
</dbReference>
<dbReference type="RefSeq" id="WP_189869507.1">
    <property type="nucleotide sequence ID" value="NZ_BMWA01000004.1"/>
</dbReference>
<evidence type="ECO:0000313" key="8">
    <source>
        <dbReference type="EMBL" id="MFC7013269.1"/>
    </source>
</evidence>
<evidence type="ECO:0000259" key="7">
    <source>
        <dbReference type="PROSITE" id="PS51012"/>
    </source>
</evidence>
<dbReference type="Pfam" id="PF01061">
    <property type="entry name" value="ABC2_membrane"/>
    <property type="match status" value="1"/>
</dbReference>
<feature type="domain" description="ABC transmembrane type-2" evidence="7">
    <location>
        <begin position="55"/>
        <end position="282"/>
    </location>
</feature>
<dbReference type="PIRSF" id="PIRSF006648">
    <property type="entry name" value="DrrB"/>
    <property type="match status" value="1"/>
</dbReference>
<keyword evidence="6" id="KW-1003">Cell membrane</keyword>
<dbReference type="InterPro" id="IPR000412">
    <property type="entry name" value="ABC_2_transport"/>
</dbReference>
<evidence type="ECO:0000256" key="2">
    <source>
        <dbReference type="ARBA" id="ARBA00022692"/>
    </source>
</evidence>
<dbReference type="InterPro" id="IPR013525">
    <property type="entry name" value="ABC2_TM"/>
</dbReference>
<evidence type="ECO:0000313" key="9">
    <source>
        <dbReference type="Proteomes" id="UP001596409"/>
    </source>
</evidence>
<evidence type="ECO:0000256" key="1">
    <source>
        <dbReference type="ARBA" id="ARBA00004141"/>
    </source>
</evidence>
<reference evidence="9" key="1">
    <citation type="journal article" date="2019" name="Int. J. Syst. Evol. Microbiol.">
        <title>The Global Catalogue of Microorganisms (GCM) 10K type strain sequencing project: providing services to taxonomists for standard genome sequencing and annotation.</title>
        <authorList>
            <consortium name="The Broad Institute Genomics Platform"/>
            <consortium name="The Broad Institute Genome Sequencing Center for Infectious Disease"/>
            <person name="Wu L."/>
            <person name="Ma J."/>
        </authorList>
    </citation>
    <scope>NUCLEOTIDE SEQUENCE [LARGE SCALE GENOMIC DNA]</scope>
    <source>
        <strain evidence="9">JCM 4855</strain>
    </source>
</reference>
<dbReference type="PROSITE" id="PS51012">
    <property type="entry name" value="ABC_TM2"/>
    <property type="match status" value="1"/>
</dbReference>
<organism evidence="8 9">
    <name type="scientific">Streptomyces viridiviolaceus</name>
    <dbReference type="NCBI Taxonomy" id="68282"/>
    <lineage>
        <taxon>Bacteria</taxon>
        <taxon>Bacillati</taxon>
        <taxon>Actinomycetota</taxon>
        <taxon>Actinomycetes</taxon>
        <taxon>Kitasatosporales</taxon>
        <taxon>Streptomycetaceae</taxon>
        <taxon>Streptomyces</taxon>
    </lineage>
</organism>
<feature type="transmembrane region" description="Helical" evidence="6">
    <location>
        <begin position="166"/>
        <end position="187"/>
    </location>
</feature>
<feature type="transmembrane region" description="Helical" evidence="6">
    <location>
        <begin position="57"/>
        <end position="80"/>
    </location>
</feature>
<keyword evidence="9" id="KW-1185">Reference proteome</keyword>
<keyword evidence="2 6" id="KW-0812">Transmembrane</keyword>